<sequence>MKFYYFIILILLVNVFALKSQVGINSQSPLGIFHVDPKGDTSGTTNGSDDFIISSDGRVGIGTVSPTARLDVVGNLRIADGTEYDRYVLTSDDNGVGSWKRQTYTSRVIGTVPASLSSIRSGDNNIVNASNWTYTGARITLPAGSWMIYFYCVYNNNSSSNYTVWWDLCTTSSWVPANRVGRVLSYFAPTTGLSPTYASYPVSPTTATTYYIIGFAGGGGGLAANLTFTYNSGARIWAIPVF</sequence>
<dbReference type="OrthoDB" id="997957at2"/>
<organism evidence="1 2">
    <name type="scientific">Dysgonomonas capnocytophagoides</name>
    <dbReference type="NCBI Taxonomy" id="45254"/>
    <lineage>
        <taxon>Bacteria</taxon>
        <taxon>Pseudomonadati</taxon>
        <taxon>Bacteroidota</taxon>
        <taxon>Bacteroidia</taxon>
        <taxon>Bacteroidales</taxon>
        <taxon>Dysgonomonadaceae</taxon>
        <taxon>Dysgonomonas</taxon>
    </lineage>
</organism>
<accession>A0A4Y8LAT1</accession>
<keyword evidence="2" id="KW-1185">Reference proteome</keyword>
<dbReference type="AlphaFoldDB" id="A0A4Y8LAT1"/>
<dbReference type="EMBL" id="SOML01000001">
    <property type="protein sequence ID" value="TFD99158.1"/>
    <property type="molecule type" value="Genomic_DNA"/>
</dbReference>
<gene>
    <name evidence="1" type="ORF">E2605_03525</name>
</gene>
<dbReference type="STRING" id="1121485.GCA_000426485_00347"/>
<reference evidence="1 2" key="1">
    <citation type="submission" date="2019-03" db="EMBL/GenBank/DDBJ databases">
        <title>San Antonio Military Medical Center submission to MRSN (WRAIR), pending publication.</title>
        <authorList>
            <person name="Blyth D.M."/>
            <person name="Mccarthy S.L."/>
            <person name="Schall S.E."/>
            <person name="Stam J.A."/>
            <person name="Ong A.C."/>
            <person name="Mcgann P.T."/>
        </authorList>
    </citation>
    <scope>NUCLEOTIDE SEQUENCE [LARGE SCALE GENOMIC DNA]</scope>
    <source>
        <strain evidence="1 2">MRSN571793</strain>
    </source>
</reference>
<name>A0A4Y8LAT1_9BACT</name>
<comment type="caution">
    <text evidence="1">The sequence shown here is derived from an EMBL/GenBank/DDBJ whole genome shotgun (WGS) entry which is preliminary data.</text>
</comment>
<proteinExistence type="predicted"/>
<dbReference type="RefSeq" id="WP_026627643.1">
    <property type="nucleotide sequence ID" value="NZ_JAWZLG010000017.1"/>
</dbReference>
<protein>
    <submittedName>
        <fullName evidence="1">Uncharacterized protein</fullName>
    </submittedName>
</protein>
<evidence type="ECO:0000313" key="1">
    <source>
        <dbReference type="EMBL" id="TFD99158.1"/>
    </source>
</evidence>
<evidence type="ECO:0000313" key="2">
    <source>
        <dbReference type="Proteomes" id="UP000297861"/>
    </source>
</evidence>
<dbReference type="Proteomes" id="UP000297861">
    <property type="component" value="Unassembled WGS sequence"/>
</dbReference>